<dbReference type="PANTHER" id="PTHR30055">
    <property type="entry name" value="HTH-TYPE TRANSCRIPTIONAL REGULATOR RUTR"/>
    <property type="match status" value="1"/>
</dbReference>
<evidence type="ECO:0000313" key="7">
    <source>
        <dbReference type="EMBL" id="MFC0540798.1"/>
    </source>
</evidence>
<feature type="domain" description="HTH tetR-type" evidence="6">
    <location>
        <begin position="8"/>
        <end position="68"/>
    </location>
</feature>
<proteinExistence type="predicted"/>
<organism evidence="7 8">
    <name type="scientific">Kutzneria chonburiensis</name>
    <dbReference type="NCBI Taxonomy" id="1483604"/>
    <lineage>
        <taxon>Bacteria</taxon>
        <taxon>Bacillati</taxon>
        <taxon>Actinomycetota</taxon>
        <taxon>Actinomycetes</taxon>
        <taxon>Pseudonocardiales</taxon>
        <taxon>Pseudonocardiaceae</taxon>
        <taxon>Kutzneria</taxon>
    </lineage>
</organism>
<dbReference type="PANTHER" id="PTHR30055:SF234">
    <property type="entry name" value="HTH-TYPE TRANSCRIPTIONAL REGULATOR BETI"/>
    <property type="match status" value="1"/>
</dbReference>
<dbReference type="SUPFAM" id="SSF46689">
    <property type="entry name" value="Homeodomain-like"/>
    <property type="match status" value="1"/>
</dbReference>
<evidence type="ECO:0000259" key="6">
    <source>
        <dbReference type="PROSITE" id="PS50977"/>
    </source>
</evidence>
<comment type="caution">
    <text evidence="7">The sequence shown here is derived from an EMBL/GenBank/DDBJ whole genome shotgun (WGS) entry which is preliminary data.</text>
</comment>
<feature type="DNA-binding region" description="H-T-H motif" evidence="5">
    <location>
        <begin position="31"/>
        <end position="50"/>
    </location>
</feature>
<dbReference type="RefSeq" id="WP_273939643.1">
    <property type="nucleotide sequence ID" value="NZ_CP097263.1"/>
</dbReference>
<sequence>MPKVVDHEQRRQEIAAAVWRLASTSGLESVSLRQVAAEAGVSMRLVQYYFETKHGMLLYALKHLNEVLEQRVRARLDLGREPTAREIIRASLLELVPVDEHGRMVSLVFIAFFVRALNDPDMGEAFRGDGTDELAAFFAGLIRDSQAAGASPAWLDPEREVATLIAVANGMGPDVLVGTATAEKVLATLDYNLDRVFPPVD</sequence>
<dbReference type="InterPro" id="IPR009057">
    <property type="entry name" value="Homeodomain-like_sf"/>
</dbReference>
<reference evidence="7 8" key="1">
    <citation type="submission" date="2024-09" db="EMBL/GenBank/DDBJ databases">
        <authorList>
            <person name="Sun Q."/>
            <person name="Mori K."/>
        </authorList>
    </citation>
    <scope>NUCLEOTIDE SEQUENCE [LARGE SCALE GENOMIC DNA]</scope>
    <source>
        <strain evidence="7 8">TBRC 1432</strain>
    </source>
</reference>
<dbReference type="SUPFAM" id="SSF48498">
    <property type="entry name" value="Tetracyclin repressor-like, C-terminal domain"/>
    <property type="match status" value="1"/>
</dbReference>
<name>A0ABV6MKI3_9PSEU</name>
<gene>
    <name evidence="7" type="ORF">ACFFH7_04870</name>
</gene>
<dbReference type="InterPro" id="IPR036271">
    <property type="entry name" value="Tet_transcr_reg_TetR-rel_C_sf"/>
</dbReference>
<dbReference type="InterPro" id="IPR050109">
    <property type="entry name" value="HTH-type_TetR-like_transc_reg"/>
</dbReference>
<evidence type="ECO:0000256" key="3">
    <source>
        <dbReference type="ARBA" id="ARBA00023125"/>
    </source>
</evidence>
<accession>A0ABV6MKI3</accession>
<dbReference type="Pfam" id="PF00440">
    <property type="entry name" value="TetR_N"/>
    <property type="match status" value="1"/>
</dbReference>
<dbReference type="Gene3D" id="1.10.357.10">
    <property type="entry name" value="Tetracycline Repressor, domain 2"/>
    <property type="match status" value="1"/>
</dbReference>
<keyword evidence="3 5" id="KW-0238">DNA-binding</keyword>
<evidence type="ECO:0000256" key="2">
    <source>
        <dbReference type="ARBA" id="ARBA00023015"/>
    </source>
</evidence>
<dbReference type="EMBL" id="JBHLUD010000001">
    <property type="protein sequence ID" value="MFC0540798.1"/>
    <property type="molecule type" value="Genomic_DNA"/>
</dbReference>
<protein>
    <submittedName>
        <fullName evidence="7">TetR/AcrR family transcriptional regulator</fullName>
    </submittedName>
</protein>
<dbReference type="InterPro" id="IPR001647">
    <property type="entry name" value="HTH_TetR"/>
</dbReference>
<keyword evidence="1" id="KW-0678">Repressor</keyword>
<evidence type="ECO:0000256" key="4">
    <source>
        <dbReference type="ARBA" id="ARBA00023163"/>
    </source>
</evidence>
<evidence type="ECO:0000256" key="5">
    <source>
        <dbReference type="PROSITE-ProRule" id="PRU00335"/>
    </source>
</evidence>
<keyword evidence="8" id="KW-1185">Reference proteome</keyword>
<dbReference type="InterPro" id="IPR039538">
    <property type="entry name" value="BetI_C"/>
</dbReference>
<evidence type="ECO:0000313" key="8">
    <source>
        <dbReference type="Proteomes" id="UP001589810"/>
    </source>
</evidence>
<keyword evidence="2" id="KW-0805">Transcription regulation</keyword>
<dbReference type="Pfam" id="PF13977">
    <property type="entry name" value="TetR_C_6"/>
    <property type="match status" value="1"/>
</dbReference>
<dbReference type="PROSITE" id="PS50977">
    <property type="entry name" value="HTH_TETR_2"/>
    <property type="match status" value="1"/>
</dbReference>
<dbReference type="Proteomes" id="UP001589810">
    <property type="component" value="Unassembled WGS sequence"/>
</dbReference>
<evidence type="ECO:0000256" key="1">
    <source>
        <dbReference type="ARBA" id="ARBA00022491"/>
    </source>
</evidence>
<keyword evidence="4" id="KW-0804">Transcription</keyword>